<proteinExistence type="predicted"/>
<dbReference type="EMBL" id="RBXB01000001">
    <property type="protein sequence ID" value="RKT01932.1"/>
    <property type="molecule type" value="Genomic_DNA"/>
</dbReference>
<reference evidence="1 2" key="1">
    <citation type="submission" date="2018-10" db="EMBL/GenBank/DDBJ databases">
        <title>Genomic Encyclopedia of Archaeal and Bacterial Type Strains, Phase II (KMG-II): from individual species to whole genera.</title>
        <authorList>
            <person name="Goeker M."/>
        </authorList>
    </citation>
    <scope>NUCLEOTIDE SEQUENCE [LARGE SCALE GENOMIC DNA]</scope>
    <source>
        <strain evidence="1 2">DSM 14219</strain>
    </source>
</reference>
<organism evidence="1 2">
    <name type="scientific">Chryseobacterium defluvii</name>
    <dbReference type="NCBI Taxonomy" id="160396"/>
    <lineage>
        <taxon>Bacteria</taxon>
        <taxon>Pseudomonadati</taxon>
        <taxon>Bacteroidota</taxon>
        <taxon>Flavobacteriia</taxon>
        <taxon>Flavobacteriales</taxon>
        <taxon>Weeksellaceae</taxon>
        <taxon>Chryseobacterium group</taxon>
        <taxon>Chryseobacterium</taxon>
    </lineage>
</organism>
<protein>
    <submittedName>
        <fullName evidence="1">Uncharacterized protein</fullName>
    </submittedName>
</protein>
<evidence type="ECO:0000313" key="1">
    <source>
        <dbReference type="EMBL" id="RKT01932.1"/>
    </source>
</evidence>
<accession>A0A495SR06</accession>
<dbReference type="Proteomes" id="UP000272428">
    <property type="component" value="Unassembled WGS sequence"/>
</dbReference>
<sequence>MAGNIFDFLDIIFNGLNVLDSFSSNKIDTIQTKKIRNKIQT</sequence>
<dbReference type="AlphaFoldDB" id="A0A495SR06"/>
<gene>
    <name evidence="1" type="ORF">BCF58_1159</name>
</gene>
<name>A0A495SR06_9FLAO</name>
<evidence type="ECO:0000313" key="2">
    <source>
        <dbReference type="Proteomes" id="UP000272428"/>
    </source>
</evidence>
<comment type="caution">
    <text evidence="1">The sequence shown here is derived from an EMBL/GenBank/DDBJ whole genome shotgun (WGS) entry which is preliminary data.</text>
</comment>
<keyword evidence="2" id="KW-1185">Reference proteome</keyword>